<gene>
    <name evidence="3" type="ORF">GIL414_LOCUS33646</name>
</gene>
<dbReference type="EMBL" id="CAJOBJ010075236">
    <property type="protein sequence ID" value="CAF4477421.1"/>
    <property type="molecule type" value="Genomic_DNA"/>
</dbReference>
<name>A0A8S2X4J8_9BILA</name>
<dbReference type="Proteomes" id="UP000681720">
    <property type="component" value="Unassembled WGS sequence"/>
</dbReference>
<feature type="compositionally biased region" description="Basic and acidic residues" evidence="1">
    <location>
        <begin position="1"/>
        <end position="18"/>
    </location>
</feature>
<proteinExistence type="predicted"/>
<comment type="caution">
    <text evidence="3">The sequence shown here is derived from an EMBL/GenBank/DDBJ whole genome shotgun (WGS) entry which is preliminary data.</text>
</comment>
<reference evidence="3" key="1">
    <citation type="submission" date="2021-02" db="EMBL/GenBank/DDBJ databases">
        <authorList>
            <person name="Nowell W R."/>
        </authorList>
    </citation>
    <scope>NUCLEOTIDE SEQUENCE</scope>
</reference>
<keyword evidence="2" id="KW-0812">Transmembrane</keyword>
<feature type="transmembrane region" description="Helical" evidence="2">
    <location>
        <begin position="62"/>
        <end position="84"/>
    </location>
</feature>
<keyword evidence="2" id="KW-1133">Transmembrane helix</keyword>
<protein>
    <submittedName>
        <fullName evidence="3">Uncharacterized protein</fullName>
    </submittedName>
</protein>
<feature type="non-terminal residue" evidence="3">
    <location>
        <position position="85"/>
    </location>
</feature>
<organism evidence="3 4">
    <name type="scientific">Rotaria magnacalcarata</name>
    <dbReference type="NCBI Taxonomy" id="392030"/>
    <lineage>
        <taxon>Eukaryota</taxon>
        <taxon>Metazoa</taxon>
        <taxon>Spiralia</taxon>
        <taxon>Gnathifera</taxon>
        <taxon>Rotifera</taxon>
        <taxon>Eurotatoria</taxon>
        <taxon>Bdelloidea</taxon>
        <taxon>Philodinida</taxon>
        <taxon>Philodinidae</taxon>
        <taxon>Rotaria</taxon>
    </lineage>
</organism>
<accession>A0A8S2X4J8</accession>
<evidence type="ECO:0000313" key="3">
    <source>
        <dbReference type="EMBL" id="CAF4477421.1"/>
    </source>
</evidence>
<evidence type="ECO:0000256" key="1">
    <source>
        <dbReference type="SAM" id="MobiDB-lite"/>
    </source>
</evidence>
<keyword evidence="2" id="KW-0472">Membrane</keyword>
<feature type="non-terminal residue" evidence="3">
    <location>
        <position position="1"/>
    </location>
</feature>
<evidence type="ECO:0000313" key="4">
    <source>
        <dbReference type="Proteomes" id="UP000681720"/>
    </source>
</evidence>
<evidence type="ECO:0000256" key="2">
    <source>
        <dbReference type="SAM" id="Phobius"/>
    </source>
</evidence>
<sequence>VHSTPRDIESEQLEERKTTKQRKDRKSQDGQEETPSEEKEIIDEKLEEQQENEFFNLTKNLILLPIKLFKFLCSTLFSLPWWLLI</sequence>
<dbReference type="AlphaFoldDB" id="A0A8S2X4J8"/>
<feature type="region of interest" description="Disordered" evidence="1">
    <location>
        <begin position="1"/>
        <end position="42"/>
    </location>
</feature>